<gene>
    <name evidence="1" type="ORF">FA95DRAFT_1568181</name>
</gene>
<protein>
    <submittedName>
        <fullName evidence="1">Uncharacterized protein</fullName>
    </submittedName>
</protein>
<dbReference type="Proteomes" id="UP000814033">
    <property type="component" value="Unassembled WGS sequence"/>
</dbReference>
<keyword evidence="2" id="KW-1185">Reference proteome</keyword>
<sequence>MRGDDVSSAPEDSDTGGDSSDDGKQDKPILRRGQPRLARTSKPAVESSEAESIASSDGDDDIIVISSPPKTKAHRTKRTRATLSPEPGDIEPGDTEPEPEAFEPQKPVVKRRREGTISKSTPAILQATSSLGSMSMDTAGEGSSSSRVQSQGGQSQSHAAEQNRKRTEIGNFFGVEEATPF</sequence>
<comment type="caution">
    <text evidence="1">The sequence shown here is derived from an EMBL/GenBank/DDBJ whole genome shotgun (WGS) entry which is preliminary data.</text>
</comment>
<name>A0ACB8R0P6_9AGAM</name>
<reference evidence="1" key="1">
    <citation type="submission" date="2021-02" db="EMBL/GenBank/DDBJ databases">
        <authorList>
            <consortium name="DOE Joint Genome Institute"/>
            <person name="Ahrendt S."/>
            <person name="Looney B.P."/>
            <person name="Miyauchi S."/>
            <person name="Morin E."/>
            <person name="Drula E."/>
            <person name="Courty P.E."/>
            <person name="Chicoki N."/>
            <person name="Fauchery L."/>
            <person name="Kohler A."/>
            <person name="Kuo A."/>
            <person name="Labutti K."/>
            <person name="Pangilinan J."/>
            <person name="Lipzen A."/>
            <person name="Riley R."/>
            <person name="Andreopoulos W."/>
            <person name="He G."/>
            <person name="Johnson J."/>
            <person name="Barry K.W."/>
            <person name="Grigoriev I.V."/>
            <person name="Nagy L."/>
            <person name="Hibbett D."/>
            <person name="Henrissat B."/>
            <person name="Matheny P.B."/>
            <person name="Labbe J."/>
            <person name="Martin F."/>
        </authorList>
    </citation>
    <scope>NUCLEOTIDE SEQUENCE</scope>
    <source>
        <strain evidence="1">FP105234-sp</strain>
    </source>
</reference>
<reference evidence="1" key="2">
    <citation type="journal article" date="2022" name="New Phytol.">
        <title>Evolutionary transition to the ectomycorrhizal habit in the genomes of a hyperdiverse lineage of mushroom-forming fungi.</title>
        <authorList>
            <person name="Looney B."/>
            <person name="Miyauchi S."/>
            <person name="Morin E."/>
            <person name="Drula E."/>
            <person name="Courty P.E."/>
            <person name="Kohler A."/>
            <person name="Kuo A."/>
            <person name="LaButti K."/>
            <person name="Pangilinan J."/>
            <person name="Lipzen A."/>
            <person name="Riley R."/>
            <person name="Andreopoulos W."/>
            <person name="He G."/>
            <person name="Johnson J."/>
            <person name="Nolan M."/>
            <person name="Tritt A."/>
            <person name="Barry K.W."/>
            <person name="Grigoriev I.V."/>
            <person name="Nagy L.G."/>
            <person name="Hibbett D."/>
            <person name="Henrissat B."/>
            <person name="Matheny P.B."/>
            <person name="Labbe J."/>
            <person name="Martin F.M."/>
        </authorList>
    </citation>
    <scope>NUCLEOTIDE SEQUENCE</scope>
    <source>
        <strain evidence="1">FP105234-sp</strain>
    </source>
</reference>
<evidence type="ECO:0000313" key="2">
    <source>
        <dbReference type="Proteomes" id="UP000814033"/>
    </source>
</evidence>
<organism evidence="1 2">
    <name type="scientific">Auriscalpium vulgare</name>
    <dbReference type="NCBI Taxonomy" id="40419"/>
    <lineage>
        <taxon>Eukaryota</taxon>
        <taxon>Fungi</taxon>
        <taxon>Dikarya</taxon>
        <taxon>Basidiomycota</taxon>
        <taxon>Agaricomycotina</taxon>
        <taxon>Agaricomycetes</taxon>
        <taxon>Russulales</taxon>
        <taxon>Auriscalpiaceae</taxon>
        <taxon>Auriscalpium</taxon>
    </lineage>
</organism>
<evidence type="ECO:0000313" key="1">
    <source>
        <dbReference type="EMBL" id="KAI0037350.1"/>
    </source>
</evidence>
<accession>A0ACB8R0P6</accession>
<proteinExistence type="predicted"/>
<dbReference type="EMBL" id="MU277045">
    <property type="protein sequence ID" value="KAI0037350.1"/>
    <property type="molecule type" value="Genomic_DNA"/>
</dbReference>